<feature type="region of interest" description="Disordered" evidence="1">
    <location>
        <begin position="60"/>
        <end position="79"/>
    </location>
</feature>
<keyword evidence="3" id="KW-1185">Reference proteome</keyword>
<dbReference type="Proteomes" id="UP000265520">
    <property type="component" value="Unassembled WGS sequence"/>
</dbReference>
<proteinExistence type="predicted"/>
<evidence type="ECO:0000313" key="2">
    <source>
        <dbReference type="EMBL" id="MCI13235.1"/>
    </source>
</evidence>
<sequence>MPFFDLETAVFRHLRVCPSQLHPNSLGFLRAFELLATHLNVAPTVPLFFHTFGLQRSCPEGEKAKGKAPKGHKQEPTKHGWVSLKQRKSLFMIFEESVRGFKDKFYGVRPCTAEAWKTIITRGPRKDVSGNVVMSPDGVPFEDDFALFHFYWNEEHYEIPPSEFTYKRTELTVEEAEDYDRLVTFVGAFPANLLEDSEGNPILDDNGRQKTSAKLVDTKRLLGCKTAEEVASFW</sequence>
<comment type="caution">
    <text evidence="2">The sequence shown here is derived from an EMBL/GenBank/DDBJ whole genome shotgun (WGS) entry which is preliminary data.</text>
</comment>
<dbReference type="EMBL" id="LXQA010087412">
    <property type="protein sequence ID" value="MCI13235.1"/>
    <property type="molecule type" value="Genomic_DNA"/>
</dbReference>
<name>A0A392PQN8_9FABA</name>
<organism evidence="2 3">
    <name type="scientific">Trifolium medium</name>
    <dbReference type="NCBI Taxonomy" id="97028"/>
    <lineage>
        <taxon>Eukaryota</taxon>
        <taxon>Viridiplantae</taxon>
        <taxon>Streptophyta</taxon>
        <taxon>Embryophyta</taxon>
        <taxon>Tracheophyta</taxon>
        <taxon>Spermatophyta</taxon>
        <taxon>Magnoliopsida</taxon>
        <taxon>eudicotyledons</taxon>
        <taxon>Gunneridae</taxon>
        <taxon>Pentapetalae</taxon>
        <taxon>rosids</taxon>
        <taxon>fabids</taxon>
        <taxon>Fabales</taxon>
        <taxon>Fabaceae</taxon>
        <taxon>Papilionoideae</taxon>
        <taxon>50 kb inversion clade</taxon>
        <taxon>NPAAA clade</taxon>
        <taxon>Hologalegina</taxon>
        <taxon>IRL clade</taxon>
        <taxon>Trifolieae</taxon>
        <taxon>Trifolium</taxon>
    </lineage>
</organism>
<evidence type="ECO:0000256" key="1">
    <source>
        <dbReference type="SAM" id="MobiDB-lite"/>
    </source>
</evidence>
<feature type="non-terminal residue" evidence="2">
    <location>
        <position position="234"/>
    </location>
</feature>
<evidence type="ECO:0000313" key="3">
    <source>
        <dbReference type="Proteomes" id="UP000265520"/>
    </source>
</evidence>
<reference evidence="2 3" key="1">
    <citation type="journal article" date="2018" name="Front. Plant Sci.">
        <title>Red Clover (Trifolium pratense) and Zigzag Clover (T. medium) - A Picture of Genomic Similarities and Differences.</title>
        <authorList>
            <person name="Dluhosova J."/>
            <person name="Istvanek J."/>
            <person name="Nedelnik J."/>
            <person name="Repkova J."/>
        </authorList>
    </citation>
    <scope>NUCLEOTIDE SEQUENCE [LARGE SCALE GENOMIC DNA]</scope>
    <source>
        <strain evidence="3">cv. 10/8</strain>
        <tissue evidence="2">Leaf</tissue>
    </source>
</reference>
<dbReference type="AlphaFoldDB" id="A0A392PQN8"/>
<protein>
    <submittedName>
        <fullName evidence="2">Uncharacterized protein</fullName>
    </submittedName>
</protein>
<accession>A0A392PQN8</accession>